<dbReference type="EMBL" id="JRKL02000735">
    <property type="protein sequence ID" value="KAF3968728.1"/>
    <property type="molecule type" value="Genomic_DNA"/>
</dbReference>
<keyword evidence="8" id="KW-1185">Reference proteome</keyword>
<dbReference type="Proteomes" id="UP000737018">
    <property type="component" value="Unassembled WGS sequence"/>
</dbReference>
<feature type="transmembrane region" description="Helical" evidence="6">
    <location>
        <begin position="41"/>
        <end position="57"/>
    </location>
</feature>
<comment type="subcellular location">
    <subcellularLocation>
        <location evidence="1">Membrane</location>
        <topology evidence="1">Multi-pass membrane protein</topology>
    </subcellularLocation>
</comment>
<keyword evidence="3 6" id="KW-0812">Transmembrane</keyword>
<evidence type="ECO:0000256" key="4">
    <source>
        <dbReference type="ARBA" id="ARBA00022989"/>
    </source>
</evidence>
<dbReference type="PANTHER" id="PTHR33596">
    <property type="entry name" value="COLD-REGULATED 413 PLASMA MEMBRANE PROTEIN 2"/>
    <property type="match status" value="1"/>
</dbReference>
<gene>
    <name evidence="7" type="ORF">CMV_007418</name>
</gene>
<evidence type="ECO:0000313" key="8">
    <source>
        <dbReference type="Proteomes" id="UP000737018"/>
    </source>
</evidence>
<accession>A0A8J4VQ93</accession>
<feature type="transmembrane region" description="Helical" evidence="6">
    <location>
        <begin position="93"/>
        <end position="120"/>
    </location>
</feature>
<comment type="caution">
    <text evidence="7">The sequence shown here is derived from an EMBL/GenBank/DDBJ whole genome shotgun (WGS) entry which is preliminary data.</text>
</comment>
<keyword evidence="5 6" id="KW-0472">Membrane</keyword>
<evidence type="ECO:0000256" key="3">
    <source>
        <dbReference type="ARBA" id="ARBA00022692"/>
    </source>
</evidence>
<evidence type="ECO:0000256" key="1">
    <source>
        <dbReference type="ARBA" id="ARBA00004141"/>
    </source>
</evidence>
<proteinExistence type="inferred from homology"/>
<evidence type="ECO:0000256" key="5">
    <source>
        <dbReference type="ARBA" id="ARBA00023136"/>
    </source>
</evidence>
<reference evidence="7" key="1">
    <citation type="submission" date="2020-03" db="EMBL/GenBank/DDBJ databases">
        <title>Castanea mollissima Vanexum genome sequencing.</title>
        <authorList>
            <person name="Staton M."/>
        </authorList>
    </citation>
    <scope>NUCLEOTIDE SEQUENCE</scope>
    <source>
        <tissue evidence="7">Leaf</tissue>
    </source>
</reference>
<dbReference type="OrthoDB" id="1630410at2759"/>
<feature type="transmembrane region" description="Helical" evidence="6">
    <location>
        <begin position="132"/>
        <end position="154"/>
    </location>
</feature>
<evidence type="ECO:0000313" key="7">
    <source>
        <dbReference type="EMBL" id="KAF3968728.1"/>
    </source>
</evidence>
<dbReference type="Pfam" id="PF05562">
    <property type="entry name" value="WCOR413"/>
    <property type="match status" value="1"/>
</dbReference>
<keyword evidence="4 6" id="KW-1133">Transmembrane helix</keyword>
<sequence>METLRVGFAEVVANGAGHTDTVVGNGTSSASTESSSSARAWFQWGGTIFALFLLILNRTGRRSSLQTTLLVLYLVTSFPTALFKILRGQIGCWVAFLAIAANLYFPQTFPVSRFLLFVIIPDWLTDRLRDGIVSGIVCLIIGVSLVITEVRGIGGLDLIDHQLPPYAPKSLAVLSVAQAWNYLFLYIEPHAYFPYNCSQKNTCGLKYTSNGRSPPLGVEKGFRILGS</sequence>
<organism evidence="7 8">
    <name type="scientific">Castanea mollissima</name>
    <name type="common">Chinese chestnut</name>
    <dbReference type="NCBI Taxonomy" id="60419"/>
    <lineage>
        <taxon>Eukaryota</taxon>
        <taxon>Viridiplantae</taxon>
        <taxon>Streptophyta</taxon>
        <taxon>Embryophyta</taxon>
        <taxon>Tracheophyta</taxon>
        <taxon>Spermatophyta</taxon>
        <taxon>Magnoliopsida</taxon>
        <taxon>eudicotyledons</taxon>
        <taxon>Gunneridae</taxon>
        <taxon>Pentapetalae</taxon>
        <taxon>rosids</taxon>
        <taxon>fabids</taxon>
        <taxon>Fagales</taxon>
        <taxon>Fagaceae</taxon>
        <taxon>Castanea</taxon>
    </lineage>
</organism>
<protein>
    <submittedName>
        <fullName evidence="7">Uncharacterized protein</fullName>
    </submittedName>
</protein>
<evidence type="ECO:0000256" key="2">
    <source>
        <dbReference type="ARBA" id="ARBA00005852"/>
    </source>
</evidence>
<evidence type="ECO:0000256" key="6">
    <source>
        <dbReference type="SAM" id="Phobius"/>
    </source>
</evidence>
<dbReference type="InterPro" id="IPR008892">
    <property type="entry name" value="COR413"/>
</dbReference>
<dbReference type="GO" id="GO:0016020">
    <property type="term" value="C:membrane"/>
    <property type="evidence" value="ECO:0007669"/>
    <property type="project" value="UniProtKB-SubCell"/>
</dbReference>
<dbReference type="PANTHER" id="PTHR33596:SF4">
    <property type="entry name" value="COLD-REGULATED 413 PLASMA MEMBRANE PROTEIN 4-LIKE"/>
    <property type="match status" value="1"/>
</dbReference>
<dbReference type="AlphaFoldDB" id="A0A8J4VQ93"/>
<feature type="transmembrane region" description="Helical" evidence="6">
    <location>
        <begin position="69"/>
        <end position="87"/>
    </location>
</feature>
<name>A0A8J4VQ93_9ROSI</name>
<comment type="similarity">
    <text evidence="2">Belongs to the Cold-regulated 413 protein family.</text>
</comment>